<gene>
    <name evidence="1" type="ORF">HNAJ_LOCUS6487</name>
</gene>
<accession>A0A0R3THF0</accession>
<keyword evidence="2" id="KW-1185">Reference proteome</keyword>
<reference evidence="3" key="1">
    <citation type="submission" date="2017-02" db="UniProtKB">
        <authorList>
            <consortium name="WormBaseParasite"/>
        </authorList>
    </citation>
    <scope>IDENTIFICATION</scope>
</reference>
<reference evidence="1 2" key="2">
    <citation type="submission" date="2018-11" db="EMBL/GenBank/DDBJ databases">
        <authorList>
            <consortium name="Pathogen Informatics"/>
        </authorList>
    </citation>
    <scope>NUCLEOTIDE SEQUENCE [LARGE SCALE GENOMIC DNA]</scope>
</reference>
<organism evidence="3">
    <name type="scientific">Rodentolepis nana</name>
    <name type="common">Dwarf tapeworm</name>
    <name type="synonym">Hymenolepis nana</name>
    <dbReference type="NCBI Taxonomy" id="102285"/>
    <lineage>
        <taxon>Eukaryota</taxon>
        <taxon>Metazoa</taxon>
        <taxon>Spiralia</taxon>
        <taxon>Lophotrochozoa</taxon>
        <taxon>Platyhelminthes</taxon>
        <taxon>Cestoda</taxon>
        <taxon>Eucestoda</taxon>
        <taxon>Cyclophyllidea</taxon>
        <taxon>Hymenolepididae</taxon>
        <taxon>Rodentolepis</taxon>
    </lineage>
</organism>
<dbReference type="AlphaFoldDB" id="A0A0R3THF0"/>
<proteinExistence type="predicted"/>
<name>A0A0R3THF0_RODNA</name>
<dbReference type="Proteomes" id="UP000278807">
    <property type="component" value="Unassembled WGS sequence"/>
</dbReference>
<evidence type="ECO:0000313" key="1">
    <source>
        <dbReference type="EMBL" id="VDO02347.1"/>
    </source>
</evidence>
<evidence type="ECO:0000313" key="3">
    <source>
        <dbReference type="WBParaSite" id="HNAJ_0000649101-mRNA-1"/>
    </source>
</evidence>
<protein>
    <submittedName>
        <fullName evidence="3">Sema domain-containing protein</fullName>
    </submittedName>
</protein>
<sequence>MRSTGSSAPTYQGYSAITHSSFVFVVATRHVDLDSDKQLYFATATGTLNTLASVLWYRNTTLIC</sequence>
<dbReference type="EMBL" id="UZAE01007202">
    <property type="protein sequence ID" value="VDO02347.1"/>
    <property type="molecule type" value="Genomic_DNA"/>
</dbReference>
<dbReference type="WBParaSite" id="HNAJ_0000649101-mRNA-1">
    <property type="protein sequence ID" value="HNAJ_0000649101-mRNA-1"/>
    <property type="gene ID" value="HNAJ_0000649101"/>
</dbReference>
<evidence type="ECO:0000313" key="2">
    <source>
        <dbReference type="Proteomes" id="UP000278807"/>
    </source>
</evidence>